<feature type="transmembrane region" description="Helical" evidence="9">
    <location>
        <begin position="157"/>
        <end position="178"/>
    </location>
</feature>
<dbReference type="InterPro" id="IPR014755">
    <property type="entry name" value="Cu-Rt/internalin_Ig-like"/>
</dbReference>
<keyword evidence="7" id="KW-0186">Copper</keyword>
<evidence type="ECO:0000256" key="9">
    <source>
        <dbReference type="SAM" id="Phobius"/>
    </source>
</evidence>
<dbReference type="InterPro" id="IPR007348">
    <property type="entry name" value="CopC_dom"/>
</dbReference>
<evidence type="ECO:0000256" key="3">
    <source>
        <dbReference type="ARBA" id="ARBA00022692"/>
    </source>
</evidence>
<evidence type="ECO:0000256" key="5">
    <source>
        <dbReference type="ARBA" id="ARBA00022729"/>
    </source>
</evidence>
<feature type="domain" description="Copper resistance protein D" evidence="11">
    <location>
        <begin position="352"/>
        <end position="454"/>
    </location>
</feature>
<dbReference type="InterPro" id="IPR014756">
    <property type="entry name" value="Ig_E-set"/>
</dbReference>
<accession>A0A939LXL3</accession>
<dbReference type="GO" id="GO:0042597">
    <property type="term" value="C:periplasmic space"/>
    <property type="evidence" value="ECO:0007669"/>
    <property type="project" value="InterPro"/>
</dbReference>
<feature type="transmembrane region" description="Helical" evidence="9">
    <location>
        <begin position="437"/>
        <end position="455"/>
    </location>
</feature>
<dbReference type="GO" id="GO:0005507">
    <property type="term" value="F:copper ion binding"/>
    <property type="evidence" value="ECO:0007669"/>
    <property type="project" value="InterPro"/>
</dbReference>
<keyword evidence="8 9" id="KW-0472">Membrane</keyword>
<dbReference type="EMBL" id="JAGDYL010000051">
    <property type="protein sequence ID" value="MBO1806644.1"/>
    <property type="molecule type" value="Genomic_DNA"/>
</dbReference>
<feature type="domain" description="CopC" evidence="10">
    <location>
        <begin position="42"/>
        <end position="134"/>
    </location>
</feature>
<evidence type="ECO:0000256" key="2">
    <source>
        <dbReference type="ARBA" id="ARBA00022475"/>
    </source>
</evidence>
<keyword evidence="6 9" id="KW-1133">Transmembrane helix</keyword>
<keyword evidence="14" id="KW-1185">Reference proteome</keyword>
<evidence type="ECO:0000259" key="11">
    <source>
        <dbReference type="Pfam" id="PF05425"/>
    </source>
</evidence>
<feature type="transmembrane region" description="Helical" evidence="9">
    <location>
        <begin position="314"/>
        <end position="334"/>
    </location>
</feature>
<organism evidence="13 14">
    <name type="scientific">Leucobacter ruminantium</name>
    <dbReference type="NCBI Taxonomy" id="1289170"/>
    <lineage>
        <taxon>Bacteria</taxon>
        <taxon>Bacillati</taxon>
        <taxon>Actinomycetota</taxon>
        <taxon>Actinomycetes</taxon>
        <taxon>Micrococcales</taxon>
        <taxon>Microbacteriaceae</taxon>
        <taxon>Leucobacter</taxon>
    </lineage>
</organism>
<dbReference type="Pfam" id="PF13115">
    <property type="entry name" value="YtkA"/>
    <property type="match status" value="1"/>
</dbReference>
<dbReference type="GO" id="GO:0046688">
    <property type="term" value="P:response to copper ion"/>
    <property type="evidence" value="ECO:0007669"/>
    <property type="project" value="InterPro"/>
</dbReference>
<evidence type="ECO:0000259" key="12">
    <source>
        <dbReference type="Pfam" id="PF13115"/>
    </source>
</evidence>
<feature type="transmembrane region" description="Helical" evidence="9">
    <location>
        <begin position="274"/>
        <end position="294"/>
    </location>
</feature>
<dbReference type="GO" id="GO:0006825">
    <property type="term" value="P:copper ion transport"/>
    <property type="evidence" value="ECO:0007669"/>
    <property type="project" value="InterPro"/>
</dbReference>
<evidence type="ECO:0000256" key="7">
    <source>
        <dbReference type="ARBA" id="ARBA00023008"/>
    </source>
</evidence>
<feature type="transmembrane region" description="Helical" evidence="9">
    <location>
        <begin position="199"/>
        <end position="219"/>
    </location>
</feature>
<comment type="subcellular location">
    <subcellularLocation>
        <location evidence="1">Cell membrane</location>
        <topology evidence="1">Multi-pass membrane protein</topology>
    </subcellularLocation>
</comment>
<feature type="transmembrane region" description="Helical" evidence="9">
    <location>
        <begin position="360"/>
        <end position="383"/>
    </location>
</feature>
<feature type="transmembrane region" description="Helical" evidence="9">
    <location>
        <begin position="246"/>
        <end position="267"/>
    </location>
</feature>
<reference evidence="13" key="1">
    <citation type="submission" date="2021-03" db="EMBL/GenBank/DDBJ databases">
        <title>Leucobacter chromiisoli sp. nov., isolated from chromium-containing soil of chemical plant.</title>
        <authorList>
            <person name="Xu Z."/>
        </authorList>
    </citation>
    <scope>NUCLEOTIDE SEQUENCE</scope>
    <source>
        <strain evidence="13">A2</strain>
    </source>
</reference>
<dbReference type="AlphaFoldDB" id="A0A939LXL3"/>
<dbReference type="Pfam" id="PF04234">
    <property type="entry name" value="CopC"/>
    <property type="match status" value="1"/>
</dbReference>
<evidence type="ECO:0000313" key="14">
    <source>
        <dbReference type="Proteomes" id="UP000664398"/>
    </source>
</evidence>
<proteinExistence type="predicted"/>
<gene>
    <name evidence="13" type="ORF">J4H91_15200</name>
</gene>
<dbReference type="InterPro" id="IPR032694">
    <property type="entry name" value="CopC/D"/>
</dbReference>
<keyword evidence="4" id="KW-0479">Metal-binding</keyword>
<evidence type="ECO:0000256" key="6">
    <source>
        <dbReference type="ARBA" id="ARBA00022989"/>
    </source>
</evidence>
<evidence type="ECO:0000256" key="8">
    <source>
        <dbReference type="ARBA" id="ARBA00023136"/>
    </source>
</evidence>
<protein>
    <submittedName>
        <fullName evidence="13">Copper resistance protein CopC</fullName>
    </submittedName>
</protein>
<dbReference type="InterPro" id="IPR032693">
    <property type="entry name" value="YtkA-like_dom"/>
</dbReference>
<dbReference type="PANTHER" id="PTHR34820:SF4">
    <property type="entry name" value="INNER MEMBRANE PROTEIN YEBZ"/>
    <property type="match status" value="1"/>
</dbReference>
<sequence>MSLTASGERSARRRRVGVFALLTALLGLQLALGTGTSPVFAHAELLETAPEDGAVLDTAPDTVELRFNEPVQVVEDAMRLFPGDGTPEVLTARTSNTTVVIDLPADLGDGAYALAYRVVSADGHPIGGALAFQIGDGDYTAPDTSLTPADPVVTETIVSVLTVAQYLGLLSLAGLVFFNRFVTRAPTPAEPRIRKLSRISYGTALASSLLLIPASGARVTGNEFITYLPETGDLVLLPASTWMPGVSWQLLVSASLVLVFGLAALLVDSRSRAAGMGVAALGSATVALCVPLLVGHTQTVQPVWVMLAADLGHLVTGAFWVGGVIGLLCTLAAARPANPRGAPRIRPNTVVEVVARFSRYALISVIVLAISGTVMAILIVGSWGTLFGSDYGRFLLIKLGIIAAVILLAAWNRLHFLPRITRQPSERQQWVSLRRTLTGEAVLLIAVIAVTGFLTNTSPTAAHEHHHDAGSPAVRVQDARLYAESQGLTVDGALTPASTGENTLTFRLEYDGEPVTTEEVTLEARLPEQQLGPFTATPQFNPDTGGYEALLTMPVAGEWQIQASARIDTYTQPIVIVPIDIN</sequence>
<comment type="caution">
    <text evidence="13">The sequence shown here is derived from an EMBL/GenBank/DDBJ whole genome shotgun (WGS) entry which is preliminary data.</text>
</comment>
<dbReference type="SUPFAM" id="SSF81296">
    <property type="entry name" value="E set domains"/>
    <property type="match status" value="1"/>
</dbReference>
<keyword evidence="3 9" id="KW-0812">Transmembrane</keyword>
<keyword evidence="2" id="KW-1003">Cell membrane</keyword>
<evidence type="ECO:0000313" key="13">
    <source>
        <dbReference type="EMBL" id="MBO1806644.1"/>
    </source>
</evidence>
<dbReference type="Pfam" id="PF05425">
    <property type="entry name" value="CopD"/>
    <property type="match status" value="1"/>
</dbReference>
<dbReference type="RefSeq" id="WP_208047094.1">
    <property type="nucleotide sequence ID" value="NZ_JAGDYL010000051.1"/>
</dbReference>
<feature type="domain" description="YtkA-like" evidence="12">
    <location>
        <begin position="483"/>
        <end position="563"/>
    </location>
</feature>
<evidence type="ECO:0000259" key="10">
    <source>
        <dbReference type="Pfam" id="PF04234"/>
    </source>
</evidence>
<evidence type="ECO:0000256" key="4">
    <source>
        <dbReference type="ARBA" id="ARBA00022723"/>
    </source>
</evidence>
<dbReference type="Proteomes" id="UP000664398">
    <property type="component" value="Unassembled WGS sequence"/>
</dbReference>
<keyword evidence="5" id="KW-0732">Signal</keyword>
<dbReference type="InterPro" id="IPR008457">
    <property type="entry name" value="Cu-R_CopD_dom"/>
</dbReference>
<dbReference type="Gene3D" id="2.60.40.1220">
    <property type="match status" value="1"/>
</dbReference>
<name>A0A939LXL3_9MICO</name>
<dbReference type="GO" id="GO:0005886">
    <property type="term" value="C:plasma membrane"/>
    <property type="evidence" value="ECO:0007669"/>
    <property type="project" value="UniProtKB-SubCell"/>
</dbReference>
<feature type="transmembrane region" description="Helical" evidence="9">
    <location>
        <begin position="395"/>
        <end position="416"/>
    </location>
</feature>
<dbReference type="PANTHER" id="PTHR34820">
    <property type="entry name" value="INNER MEMBRANE PROTEIN YEBZ"/>
    <property type="match status" value="1"/>
</dbReference>
<evidence type="ECO:0000256" key="1">
    <source>
        <dbReference type="ARBA" id="ARBA00004651"/>
    </source>
</evidence>